<evidence type="ECO:0000256" key="1">
    <source>
        <dbReference type="ARBA" id="ARBA00007788"/>
    </source>
</evidence>
<dbReference type="InterPro" id="IPR023674">
    <property type="entry name" value="Ribosomal_uL1-like"/>
</dbReference>
<dbReference type="GO" id="GO:0016987">
    <property type="term" value="F:sigma factor activity"/>
    <property type="evidence" value="ECO:0007669"/>
    <property type="project" value="UniProtKB-KW"/>
</dbReference>
<keyword evidence="3" id="KW-0731">Sigma factor</keyword>
<dbReference type="Gene3D" id="1.20.120.1810">
    <property type="match status" value="1"/>
</dbReference>
<dbReference type="Proteomes" id="UP001634393">
    <property type="component" value="Unassembled WGS sequence"/>
</dbReference>
<evidence type="ECO:0000256" key="5">
    <source>
        <dbReference type="ARBA" id="ARBA00023163"/>
    </source>
</evidence>
<keyword evidence="5" id="KW-0804">Transcription</keyword>
<dbReference type="InterPro" id="IPR013325">
    <property type="entry name" value="RNA_pol_sigma_r2"/>
</dbReference>
<gene>
    <name evidence="7" type="ORF">ACJIZ3_016374</name>
</gene>
<proteinExistence type="inferred from homology"/>
<dbReference type="InterPro" id="IPR050239">
    <property type="entry name" value="Sigma-70_RNA_pol_init_factors"/>
</dbReference>
<keyword evidence="2" id="KW-0805">Transcription regulation</keyword>
<dbReference type="SUPFAM" id="SSF88946">
    <property type="entry name" value="Sigma2 domain of RNA polymerase sigma factors"/>
    <property type="match status" value="1"/>
</dbReference>
<name>A0ABD3RSZ9_9LAMI</name>
<dbReference type="PANTHER" id="PTHR30603:SF47">
    <property type="entry name" value="RNA POLYMERASE SIGMA FACTOR SIGD, CHLOROPLASTIC"/>
    <property type="match status" value="1"/>
</dbReference>
<dbReference type="PANTHER" id="PTHR30603">
    <property type="entry name" value="RNA POLYMERASE SIGMA FACTOR RPO"/>
    <property type="match status" value="1"/>
</dbReference>
<dbReference type="Pfam" id="PF04545">
    <property type="entry name" value="Sigma70_r4"/>
    <property type="match status" value="1"/>
</dbReference>
<dbReference type="InterPro" id="IPR007630">
    <property type="entry name" value="RNA_pol_sigma70_r4"/>
</dbReference>
<keyword evidence="8" id="KW-1185">Reference proteome</keyword>
<dbReference type="GO" id="GO:0071482">
    <property type="term" value="P:cellular response to light stimulus"/>
    <property type="evidence" value="ECO:0007669"/>
    <property type="project" value="UniProtKB-ARBA"/>
</dbReference>
<evidence type="ECO:0000256" key="3">
    <source>
        <dbReference type="ARBA" id="ARBA00023082"/>
    </source>
</evidence>
<keyword evidence="4" id="KW-0238">DNA-binding</keyword>
<dbReference type="InterPro" id="IPR014284">
    <property type="entry name" value="RNA_pol_sigma-70_dom"/>
</dbReference>
<dbReference type="Gene3D" id="1.10.10.10">
    <property type="entry name" value="Winged helix-like DNA-binding domain superfamily/Winged helix DNA-binding domain"/>
    <property type="match status" value="2"/>
</dbReference>
<organism evidence="7 8">
    <name type="scientific">Penstemon smallii</name>
    <dbReference type="NCBI Taxonomy" id="265156"/>
    <lineage>
        <taxon>Eukaryota</taxon>
        <taxon>Viridiplantae</taxon>
        <taxon>Streptophyta</taxon>
        <taxon>Embryophyta</taxon>
        <taxon>Tracheophyta</taxon>
        <taxon>Spermatophyta</taxon>
        <taxon>Magnoliopsida</taxon>
        <taxon>eudicotyledons</taxon>
        <taxon>Gunneridae</taxon>
        <taxon>Pentapetalae</taxon>
        <taxon>asterids</taxon>
        <taxon>lamiids</taxon>
        <taxon>Lamiales</taxon>
        <taxon>Plantaginaceae</taxon>
        <taxon>Cheloneae</taxon>
        <taxon>Penstemon</taxon>
    </lineage>
</organism>
<dbReference type="InterPro" id="IPR028364">
    <property type="entry name" value="Ribosomal_uL1/biogenesis"/>
</dbReference>
<dbReference type="Pfam" id="PF00687">
    <property type="entry name" value="Ribosomal_L1"/>
    <property type="match status" value="1"/>
</dbReference>
<sequence length="635" mass="70992">MASSTIAPSTLTFQDLNQSGTTPSVSFKTKPFFFPSIKTFSLYPLVLQCNRVSGNGRISKSVVVSVASLTEAEVEDEESLQNDVGGGGVAVVTKPKKGKAALVLKRDRTRSKRFLEIQKLRENKQEYDLKTAVSLLKQTASTRFVESAEAHFRLNIDPKYNDQQLRATVNLPKGTGQTVKVAVLTQGEKFDEAKNAGADIVGGEDLIAQIKGGFMDFDKLIATPDMMPKAIEEFKKGKVEYRADKTGIVHIPFGKADFSEEDLTINLLAAVDEALAISIAPELTREMEKLLEVKRSELRRKRRRKRRTSCDFESVENCKDEKCAFVDKKMGQSRFMTPKEEAKFSWYLKERARIEAVRTKVLIDMGQGGHELASNHWAKAAGISQHSLDRILCNGRESQEIIASSYKRLVISIASSYQGKGLSLRDLIQEGSIGLLRGAIKFNPDKGYKLSTYAYWWIRQAITKAIANKSRIIRLRGNLIASMPKICEANAVLSRRLQRFPTYDEIAESVGMETSVVRLAIERNRAPISLGRAITSHGCMFLQDIIPGPDEITPEAMVKKDLMEPEIEKLLLTHLCDREAHVLRLHYGLNGNAPSSFEEIGKSLELSRERVRQINSIALTKLQQAKGIDDLKYFV</sequence>
<evidence type="ECO:0000259" key="6">
    <source>
        <dbReference type="PROSITE" id="PS00715"/>
    </source>
</evidence>
<dbReference type="PROSITE" id="PS00715">
    <property type="entry name" value="SIGMA70_1"/>
    <property type="match status" value="1"/>
</dbReference>
<evidence type="ECO:0000256" key="4">
    <source>
        <dbReference type="ARBA" id="ARBA00023125"/>
    </source>
</evidence>
<dbReference type="PRINTS" id="PR00046">
    <property type="entry name" value="SIGMA70FCT"/>
</dbReference>
<feature type="domain" description="RNA polymerase sigma-70" evidence="6">
    <location>
        <begin position="426"/>
        <end position="439"/>
    </location>
</feature>
<dbReference type="Gene3D" id="3.30.190.20">
    <property type="match status" value="2"/>
</dbReference>
<dbReference type="InterPro" id="IPR036388">
    <property type="entry name" value="WH-like_DNA-bd_sf"/>
</dbReference>
<dbReference type="InterPro" id="IPR007624">
    <property type="entry name" value="RNA_pol_sigma70_r3"/>
</dbReference>
<evidence type="ECO:0000313" key="8">
    <source>
        <dbReference type="Proteomes" id="UP001634393"/>
    </source>
</evidence>
<dbReference type="InterPro" id="IPR000943">
    <property type="entry name" value="RNA_pol_sigma70"/>
</dbReference>
<dbReference type="Pfam" id="PF04539">
    <property type="entry name" value="Sigma70_r3"/>
    <property type="match status" value="1"/>
</dbReference>
<dbReference type="SUPFAM" id="SSF56808">
    <property type="entry name" value="Ribosomal protein L1"/>
    <property type="match status" value="1"/>
</dbReference>
<evidence type="ECO:0000256" key="2">
    <source>
        <dbReference type="ARBA" id="ARBA00023015"/>
    </source>
</evidence>
<comment type="caution">
    <text evidence="7">The sequence shown here is derived from an EMBL/GenBank/DDBJ whole genome shotgun (WGS) entry which is preliminary data.</text>
</comment>
<reference evidence="7 8" key="1">
    <citation type="submission" date="2024-12" db="EMBL/GenBank/DDBJ databases">
        <title>The unique morphological basis and parallel evolutionary history of personate flowers in Penstemon.</title>
        <authorList>
            <person name="Depatie T.H."/>
            <person name="Wessinger C.A."/>
        </authorList>
    </citation>
    <scope>NUCLEOTIDE SEQUENCE [LARGE SCALE GENOMIC DNA]</scope>
    <source>
        <strain evidence="7">WTNN_2</strain>
        <tissue evidence="7">Leaf</tissue>
    </source>
</reference>
<dbReference type="InterPro" id="IPR013324">
    <property type="entry name" value="RNA_pol_sigma_r3/r4-like"/>
</dbReference>
<dbReference type="EMBL" id="JBJXBP010000008">
    <property type="protein sequence ID" value="KAL3815106.1"/>
    <property type="molecule type" value="Genomic_DNA"/>
</dbReference>
<dbReference type="NCBIfam" id="TIGR02937">
    <property type="entry name" value="sigma70-ECF"/>
    <property type="match status" value="1"/>
</dbReference>
<dbReference type="InterPro" id="IPR007627">
    <property type="entry name" value="RNA_pol_sigma70_r2"/>
</dbReference>
<accession>A0ABD3RSZ9</accession>
<dbReference type="Pfam" id="PF04542">
    <property type="entry name" value="Sigma70_r2"/>
    <property type="match status" value="1"/>
</dbReference>
<dbReference type="SUPFAM" id="SSF88659">
    <property type="entry name" value="Sigma3 and sigma4 domains of RNA polymerase sigma factors"/>
    <property type="match status" value="2"/>
</dbReference>
<evidence type="ECO:0000313" key="7">
    <source>
        <dbReference type="EMBL" id="KAL3815106.1"/>
    </source>
</evidence>
<comment type="similarity">
    <text evidence="1">Belongs to the sigma-70 factor family.</text>
</comment>
<dbReference type="AlphaFoldDB" id="A0ABD3RSZ9"/>
<protein>
    <recommendedName>
        <fullName evidence="6">RNA polymerase sigma-70 domain-containing protein</fullName>
    </recommendedName>
</protein>
<dbReference type="GO" id="GO:0003677">
    <property type="term" value="F:DNA binding"/>
    <property type="evidence" value="ECO:0007669"/>
    <property type="project" value="UniProtKB-KW"/>
</dbReference>